<dbReference type="AlphaFoldDB" id="A0A834KMY6"/>
<evidence type="ECO:0000256" key="3">
    <source>
        <dbReference type="SAM" id="Phobius"/>
    </source>
</evidence>
<accession>A0A834KMY6</accession>
<dbReference type="PANTHER" id="PTHR43157:SF66">
    <property type="entry name" value="WW DOMAIN-CONTAINING OXIDOREDUCTASE-LIKE PROTEIN"/>
    <property type="match status" value="1"/>
</dbReference>
<dbReference type="InterPro" id="IPR036291">
    <property type="entry name" value="NAD(P)-bd_dom_sf"/>
</dbReference>
<sequence>MFSNIIDGLSVSYLVVFSVISLHLIIYWNYFYRTINFCENNTRMVGKTVLITGCTSGIGKETAKDLAKRGAKVIMACRNIDLANKIKEDIIKETDNCNINVRELDLCSFQSIRNFARQINEEESKLDVLIHNAGIAQFFRNKVSEDNLEITMQTNHYGPFLLTHLLIDLLKKSKPSRIIVVSSLGYRFASINLNNPNPTNAILPCYLYLVSKRANVVFTLELARRLEGTGIVVNCLHPGVIESNLFREFPLKLYWLLKFVLKPFFITAEEGAQTTIYLAVSEEVKVSGKYFKNCAEASLTKKVKDSVLGEKFWEISERIVKLQPTDPKI</sequence>
<dbReference type="PRINTS" id="PR00080">
    <property type="entry name" value="SDRFAMILY"/>
</dbReference>
<dbReference type="EMBL" id="JACSEA010000002">
    <property type="protein sequence ID" value="KAF7407804.1"/>
    <property type="molecule type" value="Genomic_DNA"/>
</dbReference>
<dbReference type="SUPFAM" id="SSF51735">
    <property type="entry name" value="NAD(P)-binding Rossmann-fold domains"/>
    <property type="match status" value="1"/>
</dbReference>
<dbReference type="PANTHER" id="PTHR43157">
    <property type="entry name" value="PHOSPHATIDYLINOSITOL-GLYCAN BIOSYNTHESIS CLASS F PROTEIN-RELATED"/>
    <property type="match status" value="1"/>
</dbReference>
<dbReference type="PRINTS" id="PR00081">
    <property type="entry name" value="GDHRDH"/>
</dbReference>
<evidence type="ECO:0000256" key="2">
    <source>
        <dbReference type="RuleBase" id="RU000363"/>
    </source>
</evidence>
<keyword evidence="1" id="KW-0560">Oxidoreductase</keyword>
<gene>
    <name evidence="4" type="ORF">HZH66_002341</name>
</gene>
<keyword evidence="3" id="KW-0472">Membrane</keyword>
<protein>
    <recommendedName>
        <fullName evidence="6">Retinol dehydrogenase 14</fullName>
    </recommendedName>
</protein>
<keyword evidence="5" id="KW-1185">Reference proteome</keyword>
<evidence type="ECO:0000256" key="1">
    <source>
        <dbReference type="ARBA" id="ARBA00023002"/>
    </source>
</evidence>
<reference evidence="4" key="1">
    <citation type="journal article" date="2020" name="G3 (Bethesda)">
        <title>High-Quality Assemblies for Three Invasive Social Wasps from the &lt;i&gt;Vespula&lt;/i&gt; Genus.</title>
        <authorList>
            <person name="Harrop T.W.R."/>
            <person name="Guhlin J."/>
            <person name="McLaughlin G.M."/>
            <person name="Permina E."/>
            <person name="Stockwell P."/>
            <person name="Gilligan J."/>
            <person name="Le Lec M.F."/>
            <person name="Gruber M.A.M."/>
            <person name="Quinn O."/>
            <person name="Lovegrove M."/>
            <person name="Duncan E.J."/>
            <person name="Remnant E.J."/>
            <person name="Van Eeckhoven J."/>
            <person name="Graham B."/>
            <person name="Knapp R.A."/>
            <person name="Langford K.W."/>
            <person name="Kronenberg Z."/>
            <person name="Press M.O."/>
            <person name="Eacker S.M."/>
            <person name="Wilson-Rankin E.E."/>
            <person name="Purcell J."/>
            <person name="Lester P.J."/>
            <person name="Dearden P.K."/>
        </authorList>
    </citation>
    <scope>NUCLEOTIDE SEQUENCE</scope>
    <source>
        <strain evidence="4">Marl-1</strain>
    </source>
</reference>
<evidence type="ECO:0000313" key="5">
    <source>
        <dbReference type="Proteomes" id="UP000614350"/>
    </source>
</evidence>
<keyword evidence="3" id="KW-0812">Transmembrane</keyword>
<organism evidence="4 5">
    <name type="scientific">Vespula vulgaris</name>
    <name type="common">Yellow jacket</name>
    <name type="synonym">Wasp</name>
    <dbReference type="NCBI Taxonomy" id="7454"/>
    <lineage>
        <taxon>Eukaryota</taxon>
        <taxon>Metazoa</taxon>
        <taxon>Ecdysozoa</taxon>
        <taxon>Arthropoda</taxon>
        <taxon>Hexapoda</taxon>
        <taxon>Insecta</taxon>
        <taxon>Pterygota</taxon>
        <taxon>Neoptera</taxon>
        <taxon>Endopterygota</taxon>
        <taxon>Hymenoptera</taxon>
        <taxon>Apocrita</taxon>
        <taxon>Aculeata</taxon>
        <taxon>Vespoidea</taxon>
        <taxon>Vespidae</taxon>
        <taxon>Vespinae</taxon>
        <taxon>Vespula</taxon>
    </lineage>
</organism>
<dbReference type="Proteomes" id="UP000614350">
    <property type="component" value="Unassembled WGS sequence"/>
</dbReference>
<dbReference type="Pfam" id="PF00106">
    <property type="entry name" value="adh_short"/>
    <property type="match status" value="1"/>
</dbReference>
<dbReference type="InterPro" id="IPR002347">
    <property type="entry name" value="SDR_fam"/>
</dbReference>
<name>A0A834KMY6_VESVU</name>
<keyword evidence="3" id="KW-1133">Transmembrane helix</keyword>
<proteinExistence type="inferred from homology"/>
<evidence type="ECO:0000313" key="4">
    <source>
        <dbReference type="EMBL" id="KAF7407804.1"/>
    </source>
</evidence>
<comment type="caution">
    <text evidence="4">The sequence shown here is derived from an EMBL/GenBank/DDBJ whole genome shotgun (WGS) entry which is preliminary data.</text>
</comment>
<dbReference type="Gene3D" id="3.40.50.720">
    <property type="entry name" value="NAD(P)-binding Rossmann-like Domain"/>
    <property type="match status" value="1"/>
</dbReference>
<feature type="transmembrane region" description="Helical" evidence="3">
    <location>
        <begin position="12"/>
        <end position="31"/>
    </location>
</feature>
<evidence type="ECO:0008006" key="6">
    <source>
        <dbReference type="Google" id="ProtNLM"/>
    </source>
</evidence>
<dbReference type="CDD" id="cd05327">
    <property type="entry name" value="retinol-DH_like_SDR_c_like"/>
    <property type="match status" value="1"/>
</dbReference>
<dbReference type="GO" id="GO:0016491">
    <property type="term" value="F:oxidoreductase activity"/>
    <property type="evidence" value="ECO:0007669"/>
    <property type="project" value="UniProtKB-KW"/>
</dbReference>
<comment type="similarity">
    <text evidence="2">Belongs to the short-chain dehydrogenases/reductases (SDR) family.</text>
</comment>